<sequence length="163" mass="17633">MKLRAPEPLAPHHELEQFDSGVESLNQWLKRRALKNQGTGASRTFVLTDGHHVLAYYALASSAVAVDIAPGHFRRNMPDPIPVVVLGRLAVDQSLQGQGIGRALVRDACLRVVQAADAIGIRGMLVHALSDEARVFYERLGFGGSSLDPMILMVTLSDLKAGL</sequence>
<name>A0ACD3SM25_9BURK</name>
<dbReference type="EMBL" id="AKCV02000025">
    <property type="protein sequence ID" value="TMS57253.1"/>
    <property type="molecule type" value="Genomic_DNA"/>
</dbReference>
<dbReference type="Proteomes" id="UP000004277">
    <property type="component" value="Unassembled WGS sequence"/>
</dbReference>
<protein>
    <submittedName>
        <fullName evidence="1">GNAT family N-acetyltransferase</fullName>
    </submittedName>
</protein>
<proteinExistence type="predicted"/>
<reference evidence="1" key="1">
    <citation type="submission" date="2019-05" db="EMBL/GenBank/DDBJ databases">
        <title>Revised genome assembly of Burkholderiaceae (previously Ralstonia) sp. PBA.</title>
        <authorList>
            <person name="Gan H.M."/>
        </authorList>
    </citation>
    <scope>NUCLEOTIDE SEQUENCE</scope>
    <source>
        <strain evidence="1">PBA</strain>
    </source>
</reference>
<evidence type="ECO:0000313" key="1">
    <source>
        <dbReference type="EMBL" id="TMS57253.1"/>
    </source>
</evidence>
<accession>A0ACD3SM25</accession>
<gene>
    <name evidence="1" type="ORF">MW7_015010</name>
</gene>
<evidence type="ECO:0000313" key="2">
    <source>
        <dbReference type="Proteomes" id="UP000004277"/>
    </source>
</evidence>
<keyword evidence="2" id="KW-1185">Reference proteome</keyword>
<comment type="caution">
    <text evidence="1">The sequence shown here is derived from an EMBL/GenBank/DDBJ whole genome shotgun (WGS) entry which is preliminary data.</text>
</comment>
<organism evidence="1 2">
    <name type="scientific">Imbroritus primus</name>
    <dbReference type="NCBI Taxonomy" id="3058603"/>
    <lineage>
        <taxon>Bacteria</taxon>
        <taxon>Pseudomonadati</taxon>
        <taxon>Pseudomonadota</taxon>
        <taxon>Betaproteobacteria</taxon>
        <taxon>Burkholderiales</taxon>
        <taxon>Burkholderiaceae</taxon>
        <taxon>Imbroritus</taxon>
    </lineage>
</organism>